<dbReference type="Proteomes" id="UP000095281">
    <property type="component" value="Unplaced"/>
</dbReference>
<dbReference type="WBParaSite" id="MhA1_Contig2472.frz3.gene6">
    <property type="protein sequence ID" value="MhA1_Contig2472.frz3.gene6"/>
    <property type="gene ID" value="MhA1_Contig2472.frz3.gene6"/>
</dbReference>
<sequence length="259" mass="29898">MVQSIMIHQLFSITTRAILMVYKKLEIYLESLIAFLVKWSIANQVNTLPNVKSRCLNCSRIGPKFPCKEENFSRKCQDCCKIFNNFDCFSHHLTSGFCNNSKQCEKCGEIWRVGINIQNGRKGHVCNEKYCGRCGDFHDPKRGCYIKPLKAKQINPYRIVAFDLETMQHKISNPAKRQRIHEANFIAAKIVCPKCISTGEWKKSLKNNSCQVCGPHRTITFSQQPYSDTVTDEQIITQNPLEEFAQWILYGLPNRYDTV</sequence>
<evidence type="ECO:0000313" key="2">
    <source>
        <dbReference type="WBParaSite" id="MhA1_Contig2472.frz3.gene6"/>
    </source>
</evidence>
<name>A0A1I8BHR8_MELHA</name>
<organism evidence="1 2">
    <name type="scientific">Meloidogyne hapla</name>
    <name type="common">Root-knot nematode worm</name>
    <dbReference type="NCBI Taxonomy" id="6305"/>
    <lineage>
        <taxon>Eukaryota</taxon>
        <taxon>Metazoa</taxon>
        <taxon>Ecdysozoa</taxon>
        <taxon>Nematoda</taxon>
        <taxon>Chromadorea</taxon>
        <taxon>Rhabditida</taxon>
        <taxon>Tylenchina</taxon>
        <taxon>Tylenchomorpha</taxon>
        <taxon>Tylenchoidea</taxon>
        <taxon>Meloidogynidae</taxon>
        <taxon>Meloidogyninae</taxon>
        <taxon>Meloidogyne</taxon>
    </lineage>
</organism>
<keyword evidence="1" id="KW-1185">Reference proteome</keyword>
<dbReference type="AlphaFoldDB" id="A0A1I8BHR8"/>
<accession>A0A1I8BHR8</accession>
<proteinExistence type="predicted"/>
<evidence type="ECO:0000313" key="1">
    <source>
        <dbReference type="Proteomes" id="UP000095281"/>
    </source>
</evidence>
<reference evidence="2" key="1">
    <citation type="submission" date="2016-11" db="UniProtKB">
        <authorList>
            <consortium name="WormBaseParasite"/>
        </authorList>
    </citation>
    <scope>IDENTIFICATION</scope>
</reference>
<protein>
    <submittedName>
        <fullName evidence="2">Uncharacterized protein</fullName>
    </submittedName>
</protein>